<dbReference type="AlphaFoldDB" id="A0A4P9XU59"/>
<protein>
    <submittedName>
        <fullName evidence="3">Uncharacterized protein</fullName>
    </submittedName>
</protein>
<reference evidence="4" key="1">
    <citation type="journal article" date="2018" name="Nat. Microbiol.">
        <title>Leveraging single-cell genomics to expand the fungal tree of life.</title>
        <authorList>
            <person name="Ahrendt S.R."/>
            <person name="Quandt C.A."/>
            <person name="Ciobanu D."/>
            <person name="Clum A."/>
            <person name="Salamov A."/>
            <person name="Andreopoulos B."/>
            <person name="Cheng J.F."/>
            <person name="Woyke T."/>
            <person name="Pelin A."/>
            <person name="Henrissat B."/>
            <person name="Reynolds N.K."/>
            <person name="Benny G.L."/>
            <person name="Smith M.E."/>
            <person name="James T.Y."/>
            <person name="Grigoriev I.V."/>
        </authorList>
    </citation>
    <scope>NUCLEOTIDE SEQUENCE [LARGE SCALE GENOMIC DNA]</scope>
    <source>
        <strain evidence="4">RSA 1356</strain>
    </source>
</reference>
<evidence type="ECO:0000256" key="1">
    <source>
        <dbReference type="SAM" id="MobiDB-lite"/>
    </source>
</evidence>
<evidence type="ECO:0000313" key="4">
    <source>
        <dbReference type="Proteomes" id="UP000271241"/>
    </source>
</evidence>
<organism evidence="3 4">
    <name type="scientific">Thamnocephalis sphaerospora</name>
    <dbReference type="NCBI Taxonomy" id="78915"/>
    <lineage>
        <taxon>Eukaryota</taxon>
        <taxon>Fungi</taxon>
        <taxon>Fungi incertae sedis</taxon>
        <taxon>Zoopagomycota</taxon>
        <taxon>Zoopagomycotina</taxon>
        <taxon>Zoopagomycetes</taxon>
        <taxon>Zoopagales</taxon>
        <taxon>Sigmoideomycetaceae</taxon>
        <taxon>Thamnocephalis</taxon>
    </lineage>
</organism>
<evidence type="ECO:0000313" key="3">
    <source>
        <dbReference type="EMBL" id="RKP09726.1"/>
    </source>
</evidence>
<feature type="transmembrane region" description="Helical" evidence="2">
    <location>
        <begin position="197"/>
        <end position="217"/>
    </location>
</feature>
<feature type="transmembrane region" description="Helical" evidence="2">
    <location>
        <begin position="263"/>
        <end position="281"/>
    </location>
</feature>
<feature type="transmembrane region" description="Helical" evidence="2">
    <location>
        <begin position="58"/>
        <end position="77"/>
    </location>
</feature>
<evidence type="ECO:0000256" key="2">
    <source>
        <dbReference type="SAM" id="Phobius"/>
    </source>
</evidence>
<feature type="transmembrane region" description="Helical" evidence="2">
    <location>
        <begin position="155"/>
        <end position="177"/>
    </location>
</feature>
<gene>
    <name evidence="3" type="ORF">THASP1DRAFT_28496</name>
</gene>
<keyword evidence="4" id="KW-1185">Reference proteome</keyword>
<feature type="region of interest" description="Disordered" evidence="1">
    <location>
        <begin position="292"/>
        <end position="317"/>
    </location>
</feature>
<keyword evidence="2" id="KW-1133">Transmembrane helix</keyword>
<dbReference type="OrthoDB" id="2256270at2759"/>
<keyword evidence="2" id="KW-0472">Membrane</keyword>
<proteinExistence type="predicted"/>
<feature type="transmembrane region" description="Helical" evidence="2">
    <location>
        <begin position="89"/>
        <end position="113"/>
    </location>
</feature>
<sequence length="347" mass="38662">MRLASRAQVLATLDPNWRQNATWFGNIPLHPLGEQSFLEFFERTDGSLFDIRERNQAVFRHFIIITVAMIVFVPNLAKSLRLVRARPRTMAPICCLLQSIAGIMCVVATMASVFPGGPSCRMLSWISNSAGRISDVCVSAVLLQKAYLVHRRSRWLLAFIPVIVATPIVLLYFSWASPTIMTPYTGCVFIYDDAYPWMRFGFHAPMNIALTSIFLIVAVRHYRQFGSGAWHRLTRDGILIGLALLLSSLLCTMLITFEVMGVFSILLTSVDWYISSLLLLAHVKGSRKHTSNASVDVKSKHASPPYRELNDSGLHPGPLLPRVAASITALNRMPASPSHENSAAYML</sequence>
<keyword evidence="2" id="KW-0812">Transmembrane</keyword>
<dbReference type="EMBL" id="KZ992493">
    <property type="protein sequence ID" value="RKP09726.1"/>
    <property type="molecule type" value="Genomic_DNA"/>
</dbReference>
<dbReference type="Proteomes" id="UP000271241">
    <property type="component" value="Unassembled WGS sequence"/>
</dbReference>
<name>A0A4P9XU59_9FUNG</name>
<feature type="transmembrane region" description="Helical" evidence="2">
    <location>
        <begin position="238"/>
        <end position="257"/>
    </location>
</feature>
<accession>A0A4P9XU59</accession>